<dbReference type="GO" id="GO:0016615">
    <property type="term" value="F:malate dehydrogenase activity"/>
    <property type="evidence" value="ECO:0007669"/>
    <property type="project" value="InterPro"/>
</dbReference>
<dbReference type="AlphaFoldDB" id="A0A8C6SMD5"/>
<keyword evidence="1" id="KW-0560">Oxidoreductase</keyword>
<dbReference type="InterPro" id="IPR010945">
    <property type="entry name" value="Malate_DH_type2"/>
</dbReference>
<dbReference type="InterPro" id="IPR015955">
    <property type="entry name" value="Lactate_DH/Glyco_Ohase_4_C"/>
</dbReference>
<evidence type="ECO:0000256" key="1">
    <source>
        <dbReference type="ARBA" id="ARBA00023002"/>
    </source>
</evidence>
<feature type="region of interest" description="Disordered" evidence="2">
    <location>
        <begin position="187"/>
        <end position="207"/>
    </location>
</feature>
<reference evidence="3" key="1">
    <citation type="submission" date="2025-08" db="UniProtKB">
        <authorList>
            <consortium name="Ensembl"/>
        </authorList>
    </citation>
    <scope>IDENTIFICATION</scope>
</reference>
<organism evidence="3 4">
    <name type="scientific">Neogobius melanostomus</name>
    <name type="common">round goby</name>
    <dbReference type="NCBI Taxonomy" id="47308"/>
    <lineage>
        <taxon>Eukaryota</taxon>
        <taxon>Metazoa</taxon>
        <taxon>Chordata</taxon>
        <taxon>Craniata</taxon>
        <taxon>Vertebrata</taxon>
        <taxon>Euteleostomi</taxon>
        <taxon>Actinopterygii</taxon>
        <taxon>Neopterygii</taxon>
        <taxon>Teleostei</taxon>
        <taxon>Neoteleostei</taxon>
        <taxon>Acanthomorphata</taxon>
        <taxon>Gobiaria</taxon>
        <taxon>Gobiiformes</taxon>
        <taxon>Gobioidei</taxon>
        <taxon>Gobiidae</taxon>
        <taxon>Benthophilinae</taxon>
        <taxon>Neogobiini</taxon>
        <taxon>Neogobius</taxon>
    </lineage>
</organism>
<dbReference type="SUPFAM" id="SSF56327">
    <property type="entry name" value="LDH C-terminal domain-like"/>
    <property type="match status" value="1"/>
</dbReference>
<evidence type="ECO:0000313" key="3">
    <source>
        <dbReference type="Ensembl" id="ENSNMLP00000007422.1"/>
    </source>
</evidence>
<dbReference type="Ensembl" id="ENSNMLT00000008445.1">
    <property type="protein sequence ID" value="ENSNMLP00000007422.1"/>
    <property type="gene ID" value="ENSNMLG00000005326.1"/>
</dbReference>
<sequence>MASFVLAGKADCPFFAKAEYLADKCQNCLPDFSIKKIRILPEQWTCETNGWTHEQSPLIWRHVGLGNRGILLGGLSDFLEHCQAYYNVNGDMSSEHMLKISEENMAAMMEQVTEEQEHLRSVRPLHVWICSALSPVAPLLISQMLQDPEVLPESPLLSLHLLHVDMDQEDGEEQLRALQMETEDLAAPRLHQVSDSKRSHTSPRGAGPEVRALLWSHRSVNQKCSALLKNCPGKRCENFITVATHLENHARVRVATKLHVRVEGQDKTITVTTVTLLLWGDVCGQFYVDTQRAQVYNYDRGITAPSAVGLPLSALKKRYLLSHASFNRSWCEGELQRQVCEQQGALCCAHAVLSVLKAWDSPGTVLSAGVYLLQLPEGLVLSLPVRFSHGSWTFLSDLTVSKTIRDTLLQSCHELKV</sequence>
<keyword evidence="4" id="KW-1185">Reference proteome</keyword>
<dbReference type="GO" id="GO:0006108">
    <property type="term" value="P:malate metabolic process"/>
    <property type="evidence" value="ECO:0007669"/>
    <property type="project" value="InterPro"/>
</dbReference>
<dbReference type="Gene3D" id="3.90.110.10">
    <property type="entry name" value="Lactate dehydrogenase/glycoside hydrolase, family 4, C-terminal"/>
    <property type="match status" value="1"/>
</dbReference>
<dbReference type="PANTHER" id="PTHR23382">
    <property type="entry name" value="MALATE DEHYDROGENASE"/>
    <property type="match status" value="1"/>
</dbReference>
<name>A0A8C6SMD5_9GOBI</name>
<accession>A0A8C6SMD5</accession>
<reference evidence="3" key="2">
    <citation type="submission" date="2025-09" db="UniProtKB">
        <authorList>
            <consortium name="Ensembl"/>
        </authorList>
    </citation>
    <scope>IDENTIFICATION</scope>
</reference>
<dbReference type="GO" id="GO:0016616">
    <property type="term" value="F:oxidoreductase activity, acting on the CH-OH group of donors, NAD or NADP as acceptor"/>
    <property type="evidence" value="ECO:0007669"/>
    <property type="project" value="InterPro"/>
</dbReference>
<dbReference type="Gene3D" id="3.40.50.720">
    <property type="entry name" value="NAD(P)-binding Rossmann-like Domain"/>
    <property type="match status" value="1"/>
</dbReference>
<proteinExistence type="predicted"/>
<protein>
    <submittedName>
        <fullName evidence="3">Uncharacterized protein</fullName>
    </submittedName>
</protein>
<evidence type="ECO:0000256" key="2">
    <source>
        <dbReference type="SAM" id="MobiDB-lite"/>
    </source>
</evidence>
<evidence type="ECO:0000313" key="4">
    <source>
        <dbReference type="Proteomes" id="UP000694523"/>
    </source>
</evidence>
<dbReference type="Proteomes" id="UP000694523">
    <property type="component" value="Unplaced"/>
</dbReference>